<proteinExistence type="predicted"/>
<reference evidence="1 2" key="1">
    <citation type="submission" date="2020-09" db="EMBL/GenBank/DDBJ databases">
        <title>De no assembly of potato wild relative species, Solanum commersonii.</title>
        <authorList>
            <person name="Cho K."/>
        </authorList>
    </citation>
    <scope>NUCLEOTIDE SEQUENCE [LARGE SCALE GENOMIC DNA]</scope>
    <source>
        <strain evidence="1">LZ3.2</strain>
        <tissue evidence="1">Leaf</tissue>
    </source>
</reference>
<gene>
    <name evidence="1" type="ORF">H5410_030373</name>
</gene>
<evidence type="ECO:0000313" key="1">
    <source>
        <dbReference type="EMBL" id="KAG5599003.1"/>
    </source>
</evidence>
<accession>A0A9J5YE50</accession>
<sequence length="97" mass="10068">MGHLAYSTDVADLRKDVDYLKSTDFTTLFEVAETQDAPAASEIPPPTIGDITRHISLGDTTMAGANEAGISREIPGTNAQVQSVAPGTDASTDGATM</sequence>
<evidence type="ECO:0000313" key="2">
    <source>
        <dbReference type="Proteomes" id="UP000824120"/>
    </source>
</evidence>
<protein>
    <recommendedName>
        <fullName evidence="3">Polyprotein protein</fullName>
    </recommendedName>
</protein>
<organism evidence="1 2">
    <name type="scientific">Solanum commersonii</name>
    <name type="common">Commerson's wild potato</name>
    <name type="synonym">Commerson's nightshade</name>
    <dbReference type="NCBI Taxonomy" id="4109"/>
    <lineage>
        <taxon>Eukaryota</taxon>
        <taxon>Viridiplantae</taxon>
        <taxon>Streptophyta</taxon>
        <taxon>Embryophyta</taxon>
        <taxon>Tracheophyta</taxon>
        <taxon>Spermatophyta</taxon>
        <taxon>Magnoliopsida</taxon>
        <taxon>eudicotyledons</taxon>
        <taxon>Gunneridae</taxon>
        <taxon>Pentapetalae</taxon>
        <taxon>asterids</taxon>
        <taxon>lamiids</taxon>
        <taxon>Solanales</taxon>
        <taxon>Solanaceae</taxon>
        <taxon>Solanoideae</taxon>
        <taxon>Solaneae</taxon>
        <taxon>Solanum</taxon>
    </lineage>
</organism>
<name>A0A9J5YE50_SOLCO</name>
<dbReference type="AlphaFoldDB" id="A0A9J5YE50"/>
<keyword evidence="2" id="KW-1185">Reference proteome</keyword>
<evidence type="ECO:0008006" key="3">
    <source>
        <dbReference type="Google" id="ProtNLM"/>
    </source>
</evidence>
<comment type="caution">
    <text evidence="1">The sequence shown here is derived from an EMBL/GenBank/DDBJ whole genome shotgun (WGS) entry which is preliminary data.</text>
</comment>
<dbReference type="Proteomes" id="UP000824120">
    <property type="component" value="Chromosome 6"/>
</dbReference>
<dbReference type="EMBL" id="JACXVP010000006">
    <property type="protein sequence ID" value="KAG5599003.1"/>
    <property type="molecule type" value="Genomic_DNA"/>
</dbReference>